<name>A0A8S5QVF9_9CAUD</name>
<organism evidence="1">
    <name type="scientific">Siphoviridae sp. ct5co22</name>
    <dbReference type="NCBI Taxonomy" id="2826294"/>
    <lineage>
        <taxon>Viruses</taxon>
        <taxon>Duplodnaviria</taxon>
        <taxon>Heunggongvirae</taxon>
        <taxon>Uroviricota</taxon>
        <taxon>Caudoviricetes</taxon>
    </lineage>
</organism>
<evidence type="ECO:0000313" key="1">
    <source>
        <dbReference type="EMBL" id="DAE22636.1"/>
    </source>
</evidence>
<protein>
    <submittedName>
        <fullName evidence="1">Uncharacterized protein</fullName>
    </submittedName>
</protein>
<reference evidence="1" key="1">
    <citation type="journal article" date="2021" name="Proc. Natl. Acad. Sci. U.S.A.">
        <title>A Catalog of Tens of Thousands of Viruses from Human Metagenomes Reveals Hidden Associations with Chronic Diseases.</title>
        <authorList>
            <person name="Tisza M.J."/>
            <person name="Buck C.B."/>
        </authorList>
    </citation>
    <scope>NUCLEOTIDE SEQUENCE</scope>
    <source>
        <strain evidence="1">Ct5co22</strain>
    </source>
</reference>
<sequence length="491" mass="54214">MSSKLIYQDVAVGAAEDAAVTASSAHSMSDVSLLPVGANTPPLCIVEHNFWRLNGTHMIYDGQAISFLSSAVSGSNCEFSETPKIRVDFDNNYTTLGISLKFSPDTGDYCKQVTITWYQGETQLASQVFTPDSANYFCEKTVSAFNRVDISLDKTSLPLRRARLDQIVFGIIREFRGNEIGSVTIKQEVDPISAELAINYLDWMLRSNSDTEYIFQLKQPVETYHNNELVGVFYVDKIPERTGVGDYSVECQDALGVLDNYEWSGKIYTADTAFSSVVNEIVGGAFEVDIETSLASATIKGYIPDGTRREALQQAAFIVGAAVDTSKTNKIRFFVPQYENPTTLPDRDVFEGGSVKQDAIVTAVIVTYHTYTQGSGNSGDEVITVNDVKYVHTTGTVRIDNPNVTASDKQNIKTVQDATLVNADNAQAVAQRVYNYWMRRKTVETSIVWEEQDMLDYITVPTPWGQDMTGSLTSAKIILSNLTVAEIEVMV</sequence>
<proteinExistence type="predicted"/>
<dbReference type="EMBL" id="BK015735">
    <property type="protein sequence ID" value="DAE22636.1"/>
    <property type="molecule type" value="Genomic_DNA"/>
</dbReference>
<accession>A0A8S5QVF9</accession>